<protein>
    <recommendedName>
        <fullName evidence="4 12">Ribosomal RNA small subunit methyltransferase E</fullName>
        <ecNumber evidence="3 12">2.1.1.193</ecNumber>
    </recommendedName>
</protein>
<dbReference type="GO" id="GO:0005737">
    <property type="term" value="C:cytoplasm"/>
    <property type="evidence" value="ECO:0007669"/>
    <property type="project" value="UniProtKB-SubCell"/>
</dbReference>
<organism evidence="14 15">
    <name type="scientific">Mesomycoplasma conjunctivae (strain ATCC 25834 / NCTC 10147 / HRC/581)</name>
    <name type="common">Mycoplasma conjunctivae</name>
    <dbReference type="NCBI Taxonomy" id="572263"/>
    <lineage>
        <taxon>Bacteria</taxon>
        <taxon>Bacillati</taxon>
        <taxon>Mycoplasmatota</taxon>
        <taxon>Mycoplasmoidales</taxon>
        <taxon>Metamycoplasmataceae</taxon>
        <taxon>Mesomycoplasma</taxon>
    </lineage>
</organism>
<evidence type="ECO:0000313" key="14">
    <source>
        <dbReference type="EMBL" id="CAT04994.1"/>
    </source>
</evidence>
<dbReference type="InterPro" id="IPR029026">
    <property type="entry name" value="tRNA_m1G_MTases_N"/>
</dbReference>
<dbReference type="AlphaFoldDB" id="C5J6A2"/>
<evidence type="ECO:0000256" key="5">
    <source>
        <dbReference type="ARBA" id="ARBA00022490"/>
    </source>
</evidence>
<evidence type="ECO:0000256" key="1">
    <source>
        <dbReference type="ARBA" id="ARBA00004496"/>
    </source>
</evidence>
<keyword evidence="9 12" id="KW-0949">S-adenosyl-L-methionine</keyword>
<dbReference type="NCBIfam" id="NF008701">
    <property type="entry name" value="PRK11713.5-5"/>
    <property type="match status" value="1"/>
</dbReference>
<dbReference type="PANTHER" id="PTHR30027:SF3">
    <property type="entry name" value="16S RRNA (URACIL(1498)-N(3))-METHYLTRANSFERASE"/>
    <property type="match status" value="1"/>
</dbReference>
<dbReference type="eggNOG" id="COG1385">
    <property type="taxonomic scope" value="Bacteria"/>
</dbReference>
<dbReference type="CDD" id="cd18084">
    <property type="entry name" value="RsmE-like"/>
    <property type="match status" value="1"/>
</dbReference>
<dbReference type="InterPro" id="IPR006700">
    <property type="entry name" value="RsmE"/>
</dbReference>
<reference evidence="15" key="1">
    <citation type="journal article" date="2009" name="BMC Bioinformatics">
        <title>The Mycoplasma conjunctivae genome sequencing, annotation and analysis.</title>
        <authorList>
            <person name="Calderon-Copete S.P."/>
            <person name="Wigger G."/>
            <person name="Wunderlin C."/>
            <person name="Schmidheini T."/>
            <person name="Frey J."/>
            <person name="Quail M.A."/>
            <person name="Falquet L."/>
        </authorList>
    </citation>
    <scope>NUCLEOTIDE SEQUENCE [LARGE SCALE GENOMIC DNA]</scope>
    <source>
        <strain evidence="15">ATCC 25834 / NCTC 10147 / HRC/581</strain>
    </source>
</reference>
<dbReference type="GO" id="GO:0070042">
    <property type="term" value="F:rRNA (uridine-N3-)-methyltransferase activity"/>
    <property type="evidence" value="ECO:0007669"/>
    <property type="project" value="TreeGrafter"/>
</dbReference>
<proteinExistence type="inferred from homology"/>
<evidence type="ECO:0000256" key="6">
    <source>
        <dbReference type="ARBA" id="ARBA00022552"/>
    </source>
</evidence>
<dbReference type="NCBIfam" id="TIGR00046">
    <property type="entry name" value="RsmE family RNA methyltransferase"/>
    <property type="match status" value="1"/>
</dbReference>
<dbReference type="GO" id="GO:0070475">
    <property type="term" value="P:rRNA base methylation"/>
    <property type="evidence" value="ECO:0007669"/>
    <property type="project" value="TreeGrafter"/>
</dbReference>
<feature type="domain" description="Ribosomal RNA small subunit methyltransferase E methyltransferase" evidence="13">
    <location>
        <begin position="65"/>
        <end position="224"/>
    </location>
</feature>
<dbReference type="KEGG" id="mco:MCJ_003030"/>
<evidence type="ECO:0000313" key="15">
    <source>
        <dbReference type="Proteomes" id="UP000001491"/>
    </source>
</evidence>
<dbReference type="InterPro" id="IPR046886">
    <property type="entry name" value="RsmE_MTase_dom"/>
</dbReference>
<accession>C5J6A2</accession>
<comment type="function">
    <text evidence="10 12">Specifically methylates the N3 position of the uracil ring of uridine 1498 (m3U1498) in 16S rRNA. Acts on the fully assembled 30S ribosomal subunit.</text>
</comment>
<evidence type="ECO:0000256" key="12">
    <source>
        <dbReference type="PIRNR" id="PIRNR015601"/>
    </source>
</evidence>
<dbReference type="EC" id="2.1.1.193" evidence="3 12"/>
<keyword evidence="5 12" id="KW-0963">Cytoplasm</keyword>
<evidence type="ECO:0000256" key="4">
    <source>
        <dbReference type="ARBA" id="ARBA00013673"/>
    </source>
</evidence>
<dbReference type="Pfam" id="PF04452">
    <property type="entry name" value="Methyltrans_RNA"/>
    <property type="match status" value="1"/>
</dbReference>
<evidence type="ECO:0000256" key="8">
    <source>
        <dbReference type="ARBA" id="ARBA00022679"/>
    </source>
</evidence>
<keyword evidence="7 12" id="KW-0489">Methyltransferase</keyword>
<evidence type="ECO:0000256" key="3">
    <source>
        <dbReference type="ARBA" id="ARBA00012328"/>
    </source>
</evidence>
<comment type="similarity">
    <text evidence="2 12">Belongs to the RNA methyltransferase RsmE family.</text>
</comment>
<dbReference type="SUPFAM" id="SSF75217">
    <property type="entry name" value="alpha/beta knot"/>
    <property type="match status" value="1"/>
</dbReference>
<evidence type="ECO:0000256" key="10">
    <source>
        <dbReference type="ARBA" id="ARBA00025699"/>
    </source>
</evidence>
<dbReference type="InterPro" id="IPR029028">
    <property type="entry name" value="Alpha/beta_knot_MTases"/>
</dbReference>
<dbReference type="PIRSF" id="PIRSF015601">
    <property type="entry name" value="MTase_slr0722"/>
    <property type="match status" value="1"/>
</dbReference>
<dbReference type="HOGENOM" id="CLU_067442_3_0_14"/>
<keyword evidence="15" id="KW-1185">Reference proteome</keyword>
<sequence>MFRFFVNKKEDNYFILDKKIVKHISVVRQENKKFICVFQKEFYLTKFEFPNRALILKKLDYNHENTENIVLAIAILKTKAFEFAIQKATELGVNTIIPFYSQNVEQKLGNDIDKKLVRWQEIITHAAQQSFRNVIPVIEKPIKIKTLIENYQHMKNKFIAHEKENNNLMINSLFENNTIFLVGPEGGFTEEEVEIAENFGFQAISLGKRILRAETAAIFLLSRIKQ</sequence>
<evidence type="ECO:0000256" key="11">
    <source>
        <dbReference type="ARBA" id="ARBA00047944"/>
    </source>
</evidence>
<name>C5J6A2_MESCH</name>
<keyword evidence="8 12" id="KW-0808">Transferase</keyword>
<comment type="catalytic activity">
    <reaction evidence="11 12">
        <text>uridine(1498) in 16S rRNA + S-adenosyl-L-methionine = N(3)-methyluridine(1498) in 16S rRNA + S-adenosyl-L-homocysteine + H(+)</text>
        <dbReference type="Rhea" id="RHEA:42920"/>
        <dbReference type="Rhea" id="RHEA-COMP:10283"/>
        <dbReference type="Rhea" id="RHEA-COMP:10284"/>
        <dbReference type="ChEBI" id="CHEBI:15378"/>
        <dbReference type="ChEBI" id="CHEBI:57856"/>
        <dbReference type="ChEBI" id="CHEBI:59789"/>
        <dbReference type="ChEBI" id="CHEBI:65315"/>
        <dbReference type="ChEBI" id="CHEBI:74502"/>
        <dbReference type="EC" id="2.1.1.193"/>
    </reaction>
</comment>
<dbReference type="EMBL" id="FM864216">
    <property type="protein sequence ID" value="CAT04994.1"/>
    <property type="molecule type" value="Genomic_DNA"/>
</dbReference>
<keyword evidence="6 12" id="KW-0698">rRNA processing</keyword>
<dbReference type="Gene3D" id="3.40.1280.10">
    <property type="match status" value="1"/>
</dbReference>
<evidence type="ECO:0000259" key="13">
    <source>
        <dbReference type="Pfam" id="PF04452"/>
    </source>
</evidence>
<comment type="subcellular location">
    <subcellularLocation>
        <location evidence="1 12">Cytoplasm</location>
    </subcellularLocation>
</comment>
<dbReference type="PANTHER" id="PTHR30027">
    <property type="entry name" value="RIBOSOMAL RNA SMALL SUBUNIT METHYLTRANSFERASE E"/>
    <property type="match status" value="1"/>
</dbReference>
<dbReference type="Proteomes" id="UP000001491">
    <property type="component" value="Chromosome"/>
</dbReference>
<gene>
    <name evidence="14" type="primary">rsmE</name>
    <name evidence="14" type="ordered locus">MCJ_003030</name>
</gene>
<evidence type="ECO:0000256" key="2">
    <source>
        <dbReference type="ARBA" id="ARBA00005528"/>
    </source>
</evidence>
<evidence type="ECO:0000256" key="9">
    <source>
        <dbReference type="ARBA" id="ARBA00022691"/>
    </source>
</evidence>
<evidence type="ECO:0000256" key="7">
    <source>
        <dbReference type="ARBA" id="ARBA00022603"/>
    </source>
</evidence>